<dbReference type="PROSITE" id="PS51766">
    <property type="entry name" value="DOCKERIN"/>
    <property type="match status" value="1"/>
</dbReference>
<dbReference type="EMBL" id="JACOPS010000001">
    <property type="protein sequence ID" value="MBC5726959.1"/>
    <property type="molecule type" value="Genomic_DNA"/>
</dbReference>
<gene>
    <name evidence="2" type="ORF">H8R91_00165</name>
</gene>
<sequence length="780" mass="89284">MKKSKKSIAIILVIVLVLITMLSVITVSASSESDYCNNFINKLLSNESSWLPLTSNSIRMQAGFEFLDLDFDGKCELVVQEAGGTMDNHSVRIYYYSNDSIHEVTGKKYGEYLNVYSLKYYYNKLYDKYFITGMNTCAAGFAADRWCGNYKLTYTNNTLNFYYYSSNYKEVNFTTYENIFTYYDGAVGYGNSSGFNAIEEAEYNTINENILKNCVDANLKSKFITKSDWDSYTYSQKRESLLDSYSSFSYNYYSDNNYFKLKQDTNQYLHKATTYHVNNKNYRHKLYWDSLNTWDSTFRIHDEMYSGETGGVCHGIALSMCYANNGNLDLKALNNGIQISNYWGLGSMYDSDKGRFKDLVTYYQLTQLTANGAESYSVERNGWHTQSLNKRLSDFLKKFKQDAERSQNEKKPFVLSFSYKHNNDVSGHSVVVCGYNYNDSTNEHEILIYDENTYPNVRYFIFKISSDYSSFTFTDANGEALGYMISDIWTNLEVYDIDKLYSGKNFSSISVVKGSEPVSASNTTQLNITAYKTFKVVNDRGEYLEYDGSNYNGNMNVYDCKLVDNLDNTCSWDITVNNSSKFVFSNLENDCEIIGETYSGGFYICSNYSDGFTINGKSVTVEGRNYDFDIALQTQSEKDFIRVSGKASGNTSVSDNSNTIEIKSDTYINAANVKSYEFDNISENNVENTVNNIMIDDESGEIVNSKKLSYTFGDINNDGVINSKDRMTLTRYIAKWNGIKIINDQASDVNYDGKVNAKDRMILTRHLAKWQEYEILPNNK</sequence>
<proteinExistence type="predicted"/>
<evidence type="ECO:0000313" key="3">
    <source>
        <dbReference type="Proteomes" id="UP000636755"/>
    </source>
</evidence>
<comment type="caution">
    <text evidence="2">The sequence shown here is derived from an EMBL/GenBank/DDBJ whole genome shotgun (WGS) entry which is preliminary data.</text>
</comment>
<dbReference type="InterPro" id="IPR002105">
    <property type="entry name" value="Dockerin_1_rpt"/>
</dbReference>
<dbReference type="Proteomes" id="UP000636755">
    <property type="component" value="Unassembled WGS sequence"/>
</dbReference>
<keyword evidence="3" id="KW-1185">Reference proteome</keyword>
<feature type="domain" description="Dockerin" evidence="1">
    <location>
        <begin position="708"/>
        <end position="775"/>
    </location>
</feature>
<reference evidence="2 3" key="1">
    <citation type="submission" date="2020-08" db="EMBL/GenBank/DDBJ databases">
        <title>Genome public.</title>
        <authorList>
            <person name="Liu C."/>
            <person name="Sun Q."/>
        </authorList>
    </citation>
    <scope>NUCLEOTIDE SEQUENCE [LARGE SCALE GENOMIC DNA]</scope>
    <source>
        <strain evidence="2 3">NSJ-71</strain>
    </source>
</reference>
<name>A0ABR7HHG3_9FIRM</name>
<evidence type="ECO:0000259" key="1">
    <source>
        <dbReference type="PROSITE" id="PS51766"/>
    </source>
</evidence>
<dbReference type="InterPro" id="IPR016134">
    <property type="entry name" value="Dockerin_dom"/>
</dbReference>
<evidence type="ECO:0000313" key="2">
    <source>
        <dbReference type="EMBL" id="MBC5726959.1"/>
    </source>
</evidence>
<dbReference type="Gene3D" id="1.10.1330.10">
    <property type="entry name" value="Dockerin domain"/>
    <property type="match status" value="1"/>
</dbReference>
<organism evidence="2 3">
    <name type="scientific">Ruminococcus intestinalis</name>
    <dbReference type="NCBI Taxonomy" id="2763066"/>
    <lineage>
        <taxon>Bacteria</taxon>
        <taxon>Bacillati</taxon>
        <taxon>Bacillota</taxon>
        <taxon>Clostridia</taxon>
        <taxon>Eubacteriales</taxon>
        <taxon>Oscillospiraceae</taxon>
        <taxon>Ruminococcus</taxon>
    </lineage>
</organism>
<dbReference type="PROSITE" id="PS00448">
    <property type="entry name" value="CLOS_CELLULOSOME_RPT"/>
    <property type="match status" value="1"/>
</dbReference>
<dbReference type="RefSeq" id="WP_186934422.1">
    <property type="nucleotide sequence ID" value="NZ_JACOPS010000001.1"/>
</dbReference>
<protein>
    <recommendedName>
        <fullName evidence="1">Dockerin domain-containing protein</fullName>
    </recommendedName>
</protein>
<dbReference type="CDD" id="cd14256">
    <property type="entry name" value="Dockerin_I"/>
    <property type="match status" value="1"/>
</dbReference>
<dbReference type="SUPFAM" id="SSF63446">
    <property type="entry name" value="Type I dockerin domain"/>
    <property type="match status" value="1"/>
</dbReference>
<accession>A0ABR7HHG3</accession>
<dbReference type="Pfam" id="PF00404">
    <property type="entry name" value="Dockerin_1"/>
    <property type="match status" value="1"/>
</dbReference>
<dbReference type="InterPro" id="IPR036439">
    <property type="entry name" value="Dockerin_dom_sf"/>
</dbReference>